<comment type="catalytic activity">
    <reaction evidence="10">
        <text>2 nitric oxide + NADPH + 2 O2 = 2 nitrate + NADP(+) + H(+)</text>
        <dbReference type="Rhea" id="RHEA:19465"/>
        <dbReference type="ChEBI" id="CHEBI:15378"/>
        <dbReference type="ChEBI" id="CHEBI:15379"/>
        <dbReference type="ChEBI" id="CHEBI:16480"/>
        <dbReference type="ChEBI" id="CHEBI:17632"/>
        <dbReference type="ChEBI" id="CHEBI:57783"/>
        <dbReference type="ChEBI" id="CHEBI:58349"/>
        <dbReference type="EC" id="1.14.12.17"/>
    </reaction>
</comment>
<evidence type="ECO:0000256" key="7">
    <source>
        <dbReference type="ARBA" id="ARBA00023014"/>
    </source>
</evidence>
<evidence type="ECO:0000256" key="2">
    <source>
        <dbReference type="ARBA" id="ARBA00001974"/>
    </source>
</evidence>
<reference evidence="15" key="2">
    <citation type="submission" date="2016-04" db="EMBL/GenBank/DDBJ databases">
        <title>Complete Genome and Plasmid Sequences for Rhodococcus fascians D188 and Draft Sequences for Rhodococcus spp. Isolates PBTS 1 and PBTS 2.</title>
        <authorList>
            <person name="Stamer R."/>
            <person name="Vereecke D."/>
            <person name="Zhang Y."/>
            <person name="Schilkey F."/>
            <person name="Devitt N."/>
            <person name="Randall J."/>
        </authorList>
    </citation>
    <scope>NUCLEOTIDE SEQUENCE [LARGE SCALE GENOMIC DNA]</scope>
    <source>
        <strain evidence="15">PBTS2</strain>
    </source>
</reference>
<dbReference type="CDD" id="cd19753">
    <property type="entry name" value="Mb-like_oxidoreductase"/>
    <property type="match status" value="1"/>
</dbReference>
<evidence type="ECO:0000256" key="3">
    <source>
        <dbReference type="ARBA" id="ARBA00006401"/>
    </source>
</evidence>
<dbReference type="PROSITE" id="PS51384">
    <property type="entry name" value="FAD_FR"/>
    <property type="match status" value="1"/>
</dbReference>
<evidence type="ECO:0000313" key="15">
    <source>
        <dbReference type="Proteomes" id="UP000076038"/>
    </source>
</evidence>
<dbReference type="InterPro" id="IPR039261">
    <property type="entry name" value="FNR_nucleotide-bd"/>
</dbReference>
<proteinExistence type="inferred from homology"/>
<dbReference type="Pfam" id="PF00042">
    <property type="entry name" value="Globin"/>
    <property type="match status" value="1"/>
</dbReference>
<dbReference type="PANTHER" id="PTHR47354">
    <property type="entry name" value="NADH OXIDOREDUCTASE HCR"/>
    <property type="match status" value="1"/>
</dbReference>
<dbReference type="InterPro" id="IPR050415">
    <property type="entry name" value="MRET"/>
</dbReference>
<dbReference type="GO" id="GO:0051537">
    <property type="term" value="F:2 iron, 2 sulfur cluster binding"/>
    <property type="evidence" value="ECO:0007669"/>
    <property type="project" value="UniProtKB-KW"/>
</dbReference>
<dbReference type="InterPro" id="IPR008333">
    <property type="entry name" value="Cbr1-like_FAD-bd_dom"/>
</dbReference>
<evidence type="ECO:0000256" key="4">
    <source>
        <dbReference type="ARBA" id="ARBA00012229"/>
    </source>
</evidence>
<protein>
    <recommendedName>
        <fullName evidence="4">nitric oxide dioxygenase</fullName>
        <ecNumber evidence="4">1.14.12.17</ecNumber>
    </recommendedName>
</protein>
<comment type="catalytic activity">
    <reaction evidence="9">
        <text>2 nitric oxide + NADH + 2 O2 = 2 nitrate + NAD(+) + H(+)</text>
        <dbReference type="Rhea" id="RHEA:19469"/>
        <dbReference type="ChEBI" id="CHEBI:15378"/>
        <dbReference type="ChEBI" id="CHEBI:15379"/>
        <dbReference type="ChEBI" id="CHEBI:16480"/>
        <dbReference type="ChEBI" id="CHEBI:17632"/>
        <dbReference type="ChEBI" id="CHEBI:57540"/>
        <dbReference type="ChEBI" id="CHEBI:57945"/>
        <dbReference type="EC" id="1.14.12.17"/>
    </reaction>
</comment>
<accession>A0A143QGS9</accession>
<dbReference type="SUPFAM" id="SSF63380">
    <property type="entry name" value="Riboflavin synthase domain-like"/>
    <property type="match status" value="1"/>
</dbReference>
<keyword evidence="7" id="KW-0411">Iron-sulfur</keyword>
<dbReference type="PROSITE" id="PS01033">
    <property type="entry name" value="GLOBIN"/>
    <property type="match status" value="1"/>
</dbReference>
<evidence type="ECO:0000256" key="5">
    <source>
        <dbReference type="ARBA" id="ARBA00022714"/>
    </source>
</evidence>
<feature type="domain" description="Globin" evidence="12">
    <location>
        <begin position="53"/>
        <end position="191"/>
    </location>
</feature>
<keyword evidence="15" id="KW-1185">Reference proteome</keyword>
<evidence type="ECO:0000256" key="11">
    <source>
        <dbReference type="RuleBase" id="RU000356"/>
    </source>
</evidence>
<dbReference type="SUPFAM" id="SSF52343">
    <property type="entry name" value="Ferredoxin reductase-like, C-terminal NADP-linked domain"/>
    <property type="match status" value="1"/>
</dbReference>
<comment type="cofactor">
    <cofactor evidence="2">
        <name>FAD</name>
        <dbReference type="ChEBI" id="CHEBI:57692"/>
    </cofactor>
</comment>
<keyword evidence="14" id="KW-0560">Oxidoreductase</keyword>
<evidence type="ECO:0000256" key="1">
    <source>
        <dbReference type="ARBA" id="ARBA00001970"/>
    </source>
</evidence>
<evidence type="ECO:0000256" key="9">
    <source>
        <dbReference type="ARBA" id="ARBA00048649"/>
    </source>
</evidence>
<dbReference type="GO" id="GO:0020037">
    <property type="term" value="F:heme binding"/>
    <property type="evidence" value="ECO:0007669"/>
    <property type="project" value="InterPro"/>
</dbReference>
<organism evidence="14 15">
    <name type="scientific">Rhodococcoides fascians</name>
    <name type="common">Rhodococcus fascians</name>
    <dbReference type="NCBI Taxonomy" id="1828"/>
    <lineage>
        <taxon>Bacteria</taxon>
        <taxon>Bacillati</taxon>
        <taxon>Actinomycetota</taxon>
        <taxon>Actinomycetes</taxon>
        <taxon>Mycobacteriales</taxon>
        <taxon>Nocardiaceae</taxon>
        <taxon>Rhodococcoides</taxon>
    </lineage>
</organism>
<evidence type="ECO:0000259" key="12">
    <source>
        <dbReference type="PROSITE" id="PS01033"/>
    </source>
</evidence>
<dbReference type="InterPro" id="IPR017927">
    <property type="entry name" value="FAD-bd_FR_type"/>
</dbReference>
<dbReference type="InterPro" id="IPR012292">
    <property type="entry name" value="Globin/Proto"/>
</dbReference>
<dbReference type="CDD" id="cd06187">
    <property type="entry name" value="O2ase_reductase_like"/>
    <property type="match status" value="1"/>
</dbReference>
<sequence>MWGSSVSLGTTIDKLSLFRSTLILFVRDALMREILDRSTLVTVEGVNRWGWRLLDARTVSLVRTGFKSVAAAPNGPEQLSRSFYAHLFAEYPDFRSLFPASMDALREHFVLALGYIFDNLDDADRVEPFLEQLGRDHRKHGISGAHFRAGSSALISAFRSFAGTEMWTDEVETAWRDALTVVSNAMAAAADNDELPPYWSATVVEHHRLLDDLAVVRLKTDGEIPYFPGQYVSVQIPQRPKLWRYLSPAIPSNPYGEIEFHVRRVSGGWVSPAMVTETTVGDRWLISPPLGGMHVDRTIGEDVLMIAGGTGLAPLRAQVMEMAQRSTNPRVHLFVSGTYPCDLYDLDTLWQLSLSNPWLTVVPVTEELEDPWWHSGPTRELPWGMHHRLHGPVGKVVTRFGSWADRQIQICGSPPMVRTTLYALRKVGTPMEHIQHDPF</sequence>
<dbReference type="InterPro" id="IPR009050">
    <property type="entry name" value="Globin-like_sf"/>
</dbReference>
<dbReference type="EC" id="1.14.12.17" evidence="4"/>
<dbReference type="KEGG" id="rhs:A3Q41_00803"/>
<feature type="domain" description="FAD-binding FR-type" evidence="13">
    <location>
        <begin position="196"/>
        <end position="296"/>
    </location>
</feature>
<dbReference type="Gene3D" id="2.40.30.10">
    <property type="entry name" value="Translation factors"/>
    <property type="match status" value="1"/>
</dbReference>
<reference evidence="14 15" key="1">
    <citation type="journal article" date="2016" name="Genome Announc.">
        <title>Complete Genome and Plasmid Sequences for Rhodococcus fascians D188 and Draft Sequences for Rhodococcus Isolates PBTS 1 and PBTS 2.</title>
        <authorList>
            <person name="Stamler R.A."/>
            <person name="Vereecke D."/>
            <person name="Zhang Y."/>
            <person name="Schilkey F."/>
            <person name="Devitt N."/>
            <person name="Randall J.J."/>
        </authorList>
    </citation>
    <scope>NUCLEOTIDE SEQUENCE [LARGE SCALE GENOMIC DNA]</scope>
    <source>
        <strain evidence="14 15">PBTS2</strain>
    </source>
</reference>
<keyword evidence="11" id="KW-0813">Transport</keyword>
<dbReference type="InterPro" id="IPR001433">
    <property type="entry name" value="OxRdtase_FAD/NAD-bd"/>
</dbReference>
<name>A0A143QGS9_RHOFA</name>
<keyword evidence="6" id="KW-0521">NADP</keyword>
<dbReference type="Proteomes" id="UP000076038">
    <property type="component" value="Chromosome"/>
</dbReference>
<keyword evidence="11" id="KW-0408">Iron</keyword>
<keyword evidence="11" id="KW-0561">Oxygen transport</keyword>
<keyword evidence="5" id="KW-0001">2Fe-2S</keyword>
<dbReference type="PANTHER" id="PTHR47354:SF5">
    <property type="entry name" value="PROTEIN RFBI"/>
    <property type="match status" value="1"/>
</dbReference>
<dbReference type="GO" id="GO:0019825">
    <property type="term" value="F:oxygen binding"/>
    <property type="evidence" value="ECO:0007669"/>
    <property type="project" value="InterPro"/>
</dbReference>
<comment type="similarity">
    <text evidence="3">In the C-terminal section; belongs to the flavoprotein pyridine nucleotide cytochrome reductase family.</text>
</comment>
<evidence type="ECO:0000313" key="14">
    <source>
        <dbReference type="EMBL" id="AMY22121.1"/>
    </source>
</evidence>
<dbReference type="InterPro" id="IPR000971">
    <property type="entry name" value="Globin"/>
</dbReference>
<dbReference type="AlphaFoldDB" id="A0A143QGS9"/>
<dbReference type="Gene3D" id="1.10.490.10">
    <property type="entry name" value="Globins"/>
    <property type="match status" value="1"/>
</dbReference>
<dbReference type="PATRIC" id="fig|1653479.3.peg.822"/>
<dbReference type="Pfam" id="PF00970">
    <property type="entry name" value="FAD_binding_6"/>
    <property type="match status" value="1"/>
</dbReference>
<dbReference type="PRINTS" id="PR00410">
    <property type="entry name" value="PHEHYDRXLASE"/>
</dbReference>
<dbReference type="GO" id="GO:0008941">
    <property type="term" value="F:nitric oxide dioxygenase NAD(P)H activity"/>
    <property type="evidence" value="ECO:0007669"/>
    <property type="project" value="UniProtKB-EC"/>
</dbReference>
<comment type="cofactor">
    <cofactor evidence="1">
        <name>heme b</name>
        <dbReference type="ChEBI" id="CHEBI:60344"/>
    </cofactor>
</comment>
<keyword evidence="11" id="KW-0349">Heme</keyword>
<evidence type="ECO:0000256" key="6">
    <source>
        <dbReference type="ARBA" id="ARBA00022857"/>
    </source>
</evidence>
<keyword evidence="11" id="KW-0479">Metal-binding</keyword>
<dbReference type="EMBL" id="CP015220">
    <property type="protein sequence ID" value="AMY22121.1"/>
    <property type="molecule type" value="Genomic_DNA"/>
</dbReference>
<dbReference type="SUPFAM" id="SSF46458">
    <property type="entry name" value="Globin-like"/>
    <property type="match status" value="1"/>
</dbReference>
<evidence type="ECO:0000256" key="10">
    <source>
        <dbReference type="ARBA" id="ARBA00049433"/>
    </source>
</evidence>
<dbReference type="Pfam" id="PF00175">
    <property type="entry name" value="NAD_binding_1"/>
    <property type="match status" value="1"/>
</dbReference>
<gene>
    <name evidence="14" type="primary">carAd</name>
    <name evidence="14" type="ORF">A3Q41_00803</name>
</gene>
<dbReference type="GO" id="GO:0005344">
    <property type="term" value="F:oxygen carrier activity"/>
    <property type="evidence" value="ECO:0007669"/>
    <property type="project" value="UniProtKB-KW"/>
</dbReference>
<keyword evidence="8" id="KW-0520">NAD</keyword>
<comment type="similarity">
    <text evidence="11">Belongs to the globin family.</text>
</comment>
<dbReference type="Gene3D" id="3.40.50.80">
    <property type="entry name" value="Nucleotide-binding domain of ferredoxin-NADP reductase (FNR) module"/>
    <property type="match status" value="1"/>
</dbReference>
<dbReference type="InterPro" id="IPR017938">
    <property type="entry name" value="Riboflavin_synthase-like_b-brl"/>
</dbReference>
<evidence type="ECO:0000256" key="8">
    <source>
        <dbReference type="ARBA" id="ARBA00023027"/>
    </source>
</evidence>
<evidence type="ECO:0000259" key="13">
    <source>
        <dbReference type="PROSITE" id="PS51384"/>
    </source>
</evidence>